<comment type="caution">
    <text evidence="1">The sequence shown here is derived from an EMBL/GenBank/DDBJ whole genome shotgun (WGS) entry which is preliminary data.</text>
</comment>
<organism evidence="1 2">
    <name type="scientific">Neisseria brasiliensis</name>
    <dbReference type="NCBI Taxonomy" id="2666100"/>
    <lineage>
        <taxon>Bacteria</taxon>
        <taxon>Pseudomonadati</taxon>
        <taxon>Pseudomonadota</taxon>
        <taxon>Betaproteobacteria</taxon>
        <taxon>Neisseriales</taxon>
        <taxon>Neisseriaceae</taxon>
        <taxon>Neisseria</taxon>
    </lineage>
</organism>
<sequence>MDTAYNTTYHIQMAKRTLAGKPYSKIVPRDPNSWKQYVKGLREEVLGMPLESFWGMFGIKTPTGHKYESPKDADDPNKSRNLKLHTMKLIMDTLDLVWEPTSKFGEYSSITRNYALTDDGKAAIGLLNASGLELKDLEALLLLHSYYKSHK</sequence>
<dbReference type="AlphaFoldDB" id="A0A7X2GYZ4"/>
<protein>
    <submittedName>
        <fullName evidence="1">Uncharacterized protein</fullName>
    </submittedName>
</protein>
<reference evidence="1" key="1">
    <citation type="journal article" name="Emerg. Infect. Dis.">
        <title>Two cases of a newly characterized neisseria species.</title>
        <authorList>
            <person name="Mustapha M."/>
            <person name="Lemos A.P.S."/>
            <person name="Harrison L.H."/>
            <person name="Vantyne D."/>
            <person name="Sacchi C.T."/>
        </authorList>
    </citation>
    <scope>NUCLEOTIDE SEQUENCE</scope>
    <source>
        <strain evidence="1">N.95.16</strain>
    </source>
</reference>
<evidence type="ECO:0000313" key="2">
    <source>
        <dbReference type="Proteomes" id="UP000486297"/>
    </source>
</evidence>
<gene>
    <name evidence="1" type="ORF">GJU80_08760</name>
</gene>
<accession>A0A7X2GYZ4</accession>
<dbReference type="Proteomes" id="UP000486297">
    <property type="component" value="Unassembled WGS sequence"/>
</dbReference>
<dbReference type="RefSeq" id="WP_095502929.1">
    <property type="nucleotide sequence ID" value="NZ_WJXO01000001.1"/>
</dbReference>
<name>A0A7X2GYZ4_9NEIS</name>
<keyword evidence="2" id="KW-1185">Reference proteome</keyword>
<evidence type="ECO:0000313" key="1">
    <source>
        <dbReference type="EMBL" id="MRN38561.1"/>
    </source>
</evidence>
<dbReference type="EMBL" id="WJXO01000001">
    <property type="protein sequence ID" value="MRN38561.1"/>
    <property type="molecule type" value="Genomic_DNA"/>
</dbReference>
<proteinExistence type="predicted"/>